<reference evidence="1" key="1">
    <citation type="submission" date="2023-07" db="EMBL/GenBank/DDBJ databases">
        <title>Sorghum-associated microbial communities from plants grown in Nebraska, USA.</title>
        <authorList>
            <person name="Schachtman D."/>
        </authorList>
    </citation>
    <scope>NUCLEOTIDE SEQUENCE</scope>
    <source>
        <strain evidence="1">2697</strain>
    </source>
</reference>
<proteinExistence type="predicted"/>
<sequence length="101" mass="11539">MIDCQKNYGPDLTKDIVEVLKAWKPIVLDQDQLVYEAINIMATHHCKSLPLQRDGRCIGTIRMKDLIRFIEAGPTPEVICHKLNYTLYSALHIISKGFKQA</sequence>
<comment type="caution">
    <text evidence="1">The sequence shown here is derived from an EMBL/GenBank/DDBJ whole genome shotgun (WGS) entry which is preliminary data.</text>
</comment>
<evidence type="ECO:0000313" key="1">
    <source>
        <dbReference type="EMBL" id="MDR6782834.1"/>
    </source>
</evidence>
<name>A0ACC6KUM2_9SPHI</name>
<protein>
    <submittedName>
        <fullName evidence="1">Signal-transduction protein with cAMP-binding, CBS, and nucleotidyltransferase domain</fullName>
    </submittedName>
</protein>
<dbReference type="Proteomes" id="UP001246858">
    <property type="component" value="Unassembled WGS sequence"/>
</dbReference>
<gene>
    <name evidence="1" type="ORF">J2X78_001386</name>
</gene>
<dbReference type="EMBL" id="JAVDTF010000001">
    <property type="protein sequence ID" value="MDR6782834.1"/>
    <property type="molecule type" value="Genomic_DNA"/>
</dbReference>
<organism evidence="1 2">
    <name type="scientific">Pedobacter africanus</name>
    <dbReference type="NCBI Taxonomy" id="151894"/>
    <lineage>
        <taxon>Bacteria</taxon>
        <taxon>Pseudomonadati</taxon>
        <taxon>Bacteroidota</taxon>
        <taxon>Sphingobacteriia</taxon>
        <taxon>Sphingobacteriales</taxon>
        <taxon>Sphingobacteriaceae</taxon>
        <taxon>Pedobacter</taxon>
    </lineage>
</organism>
<accession>A0ACC6KUM2</accession>
<keyword evidence="2" id="KW-1185">Reference proteome</keyword>
<evidence type="ECO:0000313" key="2">
    <source>
        <dbReference type="Proteomes" id="UP001246858"/>
    </source>
</evidence>